<dbReference type="SMART" id="SM01416">
    <property type="entry name" value="Ribosomal_L19e"/>
    <property type="match status" value="1"/>
</dbReference>
<dbReference type="InterPro" id="IPR057260">
    <property type="entry name" value="Ribosomal_L19e_C"/>
</dbReference>
<dbReference type="InterPro" id="IPR039547">
    <property type="entry name" value="Ribosomal_eL19"/>
</dbReference>
<dbReference type="GO" id="GO:0003735">
    <property type="term" value="F:structural constituent of ribosome"/>
    <property type="evidence" value="ECO:0007669"/>
    <property type="project" value="InterPro"/>
</dbReference>
<dbReference type="InterPro" id="IPR035970">
    <property type="entry name" value="60S_ribosomal_eL19_sf"/>
</dbReference>
<evidence type="ECO:0000256" key="4">
    <source>
        <dbReference type="SAM" id="Coils"/>
    </source>
</evidence>
<dbReference type="OrthoDB" id="5407653at2759"/>
<dbReference type="InterPro" id="IPR000196">
    <property type="entry name" value="Ribosomal_eL19_dom"/>
</dbReference>
<accession>A0A1X0QBS0</accession>
<dbReference type="SUPFAM" id="SSF48140">
    <property type="entry name" value="Ribosomal protein L19 (L19e)"/>
    <property type="match status" value="1"/>
</dbReference>
<organism evidence="7 8">
    <name type="scientific">Hepatospora eriocheir</name>
    <dbReference type="NCBI Taxonomy" id="1081669"/>
    <lineage>
        <taxon>Eukaryota</taxon>
        <taxon>Fungi</taxon>
        <taxon>Fungi incertae sedis</taxon>
        <taxon>Microsporidia</taxon>
        <taxon>Hepatosporidae</taxon>
        <taxon>Hepatospora</taxon>
    </lineage>
</organism>
<comment type="caution">
    <text evidence="7">The sequence shown here is derived from an EMBL/GenBank/DDBJ whole genome shotgun (WGS) entry which is preliminary data.</text>
</comment>
<dbReference type="Pfam" id="PF01280">
    <property type="entry name" value="Ribosomal_L19e"/>
    <property type="match status" value="1"/>
</dbReference>
<gene>
    <name evidence="7" type="primary">RL19</name>
    <name evidence="7" type="ORF">HERIO_940</name>
</gene>
<dbReference type="GO" id="GO:0003723">
    <property type="term" value="F:RNA binding"/>
    <property type="evidence" value="ECO:0007669"/>
    <property type="project" value="InterPro"/>
</dbReference>
<dbReference type="AlphaFoldDB" id="A0A1X0QBS0"/>
<keyword evidence="4" id="KW-0175">Coiled coil</keyword>
<dbReference type="VEuPathDB" id="MicrosporidiaDB:A0H76_263"/>
<evidence type="ECO:0000256" key="1">
    <source>
        <dbReference type="ARBA" id="ARBA00011082"/>
    </source>
</evidence>
<dbReference type="InterPro" id="IPR057259">
    <property type="entry name" value="Ribosomal_L19e"/>
</dbReference>
<dbReference type="Gene3D" id="1.10.1650.10">
    <property type="match status" value="1"/>
</dbReference>
<evidence type="ECO:0000256" key="3">
    <source>
        <dbReference type="ARBA" id="ARBA00023274"/>
    </source>
</evidence>
<reference evidence="7 8" key="1">
    <citation type="journal article" date="2017" name="Environ. Microbiol.">
        <title>Decay of the glycolytic pathway and adaptation to intranuclear parasitism within Enterocytozoonidae microsporidia.</title>
        <authorList>
            <person name="Wiredu Boakye D."/>
            <person name="Jaroenlak P."/>
            <person name="Prachumwat A."/>
            <person name="Williams T.A."/>
            <person name="Bateman K.S."/>
            <person name="Itsathitphaisarn O."/>
            <person name="Sritunyalucksana K."/>
            <person name="Paszkiewicz K.H."/>
            <person name="Moore K.A."/>
            <person name="Stentiford G.D."/>
            <person name="Williams B.A."/>
        </authorList>
    </citation>
    <scope>NUCLEOTIDE SEQUENCE [LARGE SCALE GENOMIC DNA]</scope>
    <source>
        <strain evidence="7 8">GB1</strain>
    </source>
</reference>
<proteinExistence type="inferred from homology"/>
<dbReference type="Gene3D" id="1.10.1200.240">
    <property type="match status" value="1"/>
</dbReference>
<keyword evidence="2" id="KW-0689">Ribosomal protein</keyword>
<evidence type="ECO:0000256" key="5">
    <source>
        <dbReference type="SAM" id="MobiDB-lite"/>
    </source>
</evidence>
<sequence length="167" mass="19378">MRKTASVIRIAMRLFNCGSNKVWLNPTKYEEFKAVNTIEGVKALIEKGFIAKKEDKFNSRAKARARAEAKSKGRHMGRGSRKGTKNARMSDKTIWTKTIRSMRNTLKEMKDEGELSCEEYHDYRMKAKGNFFRRNVAFMKTHIEQEKAKKLRLEELKSQAAALKVEK</sequence>
<dbReference type="NCBIfam" id="NF006343">
    <property type="entry name" value="PRK08570.1"/>
    <property type="match status" value="1"/>
</dbReference>
<evidence type="ECO:0000313" key="7">
    <source>
        <dbReference type="EMBL" id="ORD97164.1"/>
    </source>
</evidence>
<dbReference type="Proteomes" id="UP000192356">
    <property type="component" value="Unassembled WGS sequence"/>
</dbReference>
<feature type="domain" description="Large ribosomal subunit protein eL19" evidence="6">
    <location>
        <begin position="3"/>
        <end position="147"/>
    </location>
</feature>
<name>A0A1X0QBS0_9MICR</name>
<feature type="compositionally biased region" description="Basic residues" evidence="5">
    <location>
        <begin position="72"/>
        <end position="85"/>
    </location>
</feature>
<comment type="similarity">
    <text evidence="1">Belongs to the eukaryotic ribosomal protein eL19 family.</text>
</comment>
<evidence type="ECO:0000259" key="6">
    <source>
        <dbReference type="SMART" id="SM01416"/>
    </source>
</evidence>
<dbReference type="Pfam" id="PF25476">
    <property type="entry name" value="Ribosomal_L19e_C"/>
    <property type="match status" value="1"/>
</dbReference>
<dbReference type="EMBL" id="LVKB01000037">
    <property type="protein sequence ID" value="ORD97164.1"/>
    <property type="molecule type" value="Genomic_DNA"/>
</dbReference>
<feature type="region of interest" description="Disordered" evidence="5">
    <location>
        <begin position="60"/>
        <end position="88"/>
    </location>
</feature>
<keyword evidence="8" id="KW-1185">Reference proteome</keyword>
<dbReference type="GO" id="GO:0022625">
    <property type="term" value="C:cytosolic large ribosomal subunit"/>
    <property type="evidence" value="ECO:0007669"/>
    <property type="project" value="InterPro"/>
</dbReference>
<dbReference type="VEuPathDB" id="MicrosporidiaDB:HERIO_940"/>
<feature type="coiled-coil region" evidence="4">
    <location>
        <begin position="139"/>
        <end position="166"/>
    </location>
</feature>
<evidence type="ECO:0000256" key="2">
    <source>
        <dbReference type="ARBA" id="ARBA00022980"/>
    </source>
</evidence>
<dbReference type="InterPro" id="IPR015972">
    <property type="entry name" value="Ribosomal_eL19_dom1"/>
</dbReference>
<dbReference type="GO" id="GO:0006412">
    <property type="term" value="P:translation"/>
    <property type="evidence" value="ECO:0007669"/>
    <property type="project" value="InterPro"/>
</dbReference>
<keyword evidence="3" id="KW-0687">Ribonucleoprotein</keyword>
<evidence type="ECO:0000313" key="8">
    <source>
        <dbReference type="Proteomes" id="UP000192356"/>
    </source>
</evidence>
<dbReference type="PANTHER" id="PTHR10722">
    <property type="entry name" value="60S RIBOSOMAL PROTEIN L19"/>
    <property type="match status" value="1"/>
</dbReference>
<protein>
    <submittedName>
        <fullName evidence="7">RL19</fullName>
    </submittedName>
</protein>